<reference evidence="1" key="1">
    <citation type="submission" date="2020-04" db="EMBL/GenBank/DDBJ databases">
        <authorList>
            <person name="Alioto T."/>
            <person name="Alioto T."/>
            <person name="Gomez Garrido J."/>
        </authorList>
    </citation>
    <scope>NUCLEOTIDE SEQUENCE</scope>
    <source>
        <strain evidence="1">A484AB</strain>
    </source>
</reference>
<dbReference type="Proteomes" id="UP001152795">
    <property type="component" value="Unassembled WGS sequence"/>
</dbReference>
<name>A0A7D9JB51_PARCT</name>
<dbReference type="SUPFAM" id="SSF49785">
    <property type="entry name" value="Galactose-binding domain-like"/>
    <property type="match status" value="1"/>
</dbReference>
<sequence>CKNAMALGMENGTIRDNQITASSEYGRYYGASNGRLNYTPKSGTIGAWNKYLKET</sequence>
<dbReference type="EMBL" id="CACRXK020013859">
    <property type="protein sequence ID" value="CAB4025856.1"/>
    <property type="molecule type" value="Genomic_DNA"/>
</dbReference>
<accession>A0A7D9JB51</accession>
<dbReference type="PROSITE" id="PS50022">
    <property type="entry name" value="FA58C_3"/>
    <property type="match status" value="1"/>
</dbReference>
<organism evidence="1 2">
    <name type="scientific">Paramuricea clavata</name>
    <name type="common">Red gorgonian</name>
    <name type="synonym">Violescent sea-whip</name>
    <dbReference type="NCBI Taxonomy" id="317549"/>
    <lineage>
        <taxon>Eukaryota</taxon>
        <taxon>Metazoa</taxon>
        <taxon>Cnidaria</taxon>
        <taxon>Anthozoa</taxon>
        <taxon>Octocorallia</taxon>
        <taxon>Malacalcyonacea</taxon>
        <taxon>Plexauridae</taxon>
        <taxon>Paramuricea</taxon>
    </lineage>
</organism>
<dbReference type="OrthoDB" id="6071166at2759"/>
<dbReference type="AlphaFoldDB" id="A0A7D9JB51"/>
<comment type="caution">
    <text evidence="1">The sequence shown here is derived from an EMBL/GenBank/DDBJ whole genome shotgun (WGS) entry which is preliminary data.</text>
</comment>
<evidence type="ECO:0000313" key="2">
    <source>
        <dbReference type="Proteomes" id="UP001152795"/>
    </source>
</evidence>
<dbReference type="Gene3D" id="2.60.120.260">
    <property type="entry name" value="Galactose-binding domain-like"/>
    <property type="match status" value="1"/>
</dbReference>
<feature type="non-terminal residue" evidence="1">
    <location>
        <position position="1"/>
    </location>
</feature>
<feature type="non-terminal residue" evidence="1">
    <location>
        <position position="55"/>
    </location>
</feature>
<proteinExistence type="predicted"/>
<gene>
    <name evidence="1" type="ORF">PACLA_8A063234</name>
</gene>
<dbReference type="InterPro" id="IPR008979">
    <property type="entry name" value="Galactose-bd-like_sf"/>
</dbReference>
<evidence type="ECO:0000313" key="1">
    <source>
        <dbReference type="EMBL" id="CAB4025856.1"/>
    </source>
</evidence>
<dbReference type="InterPro" id="IPR000421">
    <property type="entry name" value="FA58C"/>
</dbReference>
<keyword evidence="2" id="KW-1185">Reference proteome</keyword>
<protein>
    <submittedName>
        <fullName evidence="1">Uncharacterized protein</fullName>
    </submittedName>
</protein>